<proteinExistence type="predicted"/>
<protein>
    <submittedName>
        <fullName evidence="1">Uncharacterized protein</fullName>
    </submittedName>
</protein>
<dbReference type="Proteomes" id="UP001470230">
    <property type="component" value="Unassembled WGS sequence"/>
</dbReference>
<evidence type="ECO:0000313" key="2">
    <source>
        <dbReference type="Proteomes" id="UP001470230"/>
    </source>
</evidence>
<comment type="caution">
    <text evidence="1">The sequence shown here is derived from an EMBL/GenBank/DDBJ whole genome shotgun (WGS) entry which is preliminary data.</text>
</comment>
<name>A0ABR2J0K1_9EUKA</name>
<evidence type="ECO:0000313" key="1">
    <source>
        <dbReference type="EMBL" id="KAK8871127.1"/>
    </source>
</evidence>
<dbReference type="EMBL" id="JAPFFF010000014">
    <property type="protein sequence ID" value="KAK8871127.1"/>
    <property type="molecule type" value="Genomic_DNA"/>
</dbReference>
<accession>A0ABR2J0K1</accession>
<keyword evidence="2" id="KW-1185">Reference proteome</keyword>
<reference evidence="1 2" key="1">
    <citation type="submission" date="2024-04" db="EMBL/GenBank/DDBJ databases">
        <title>Tritrichomonas musculus Genome.</title>
        <authorList>
            <person name="Alves-Ferreira E."/>
            <person name="Grigg M."/>
            <person name="Lorenzi H."/>
            <person name="Galac M."/>
        </authorList>
    </citation>
    <scope>NUCLEOTIDE SEQUENCE [LARGE SCALE GENOMIC DNA]</scope>
    <source>
        <strain evidence="1 2">EAF2021</strain>
    </source>
</reference>
<gene>
    <name evidence="1" type="ORF">M9Y10_009040</name>
</gene>
<organism evidence="1 2">
    <name type="scientific">Tritrichomonas musculus</name>
    <dbReference type="NCBI Taxonomy" id="1915356"/>
    <lineage>
        <taxon>Eukaryota</taxon>
        <taxon>Metamonada</taxon>
        <taxon>Parabasalia</taxon>
        <taxon>Tritrichomonadida</taxon>
        <taxon>Tritrichomonadidae</taxon>
        <taxon>Tritrichomonas</taxon>
    </lineage>
</organism>
<sequence>MDSSIATSTFTYIAVEDQIHSLWKEMQQIRSSYSETGPIKDWELFRLMEVHNQLDIESTRQQELHLKSLIESLKLSEIHAKPTITGGLKARIQYEERPVFKTRSQSDQNMSYSSGFVDPMYEVNDAISAITQQTSAILIERKREITQTLIILNHKPKLTKEEMELKESLLAELKSINAA</sequence>